<evidence type="ECO:0000259" key="1">
    <source>
        <dbReference type="Pfam" id="PF00931"/>
    </source>
</evidence>
<accession>A0ABR2J7L5</accession>
<dbReference type="Proteomes" id="UP001390339">
    <property type="component" value="Unassembled WGS sequence"/>
</dbReference>
<name>A0ABR2J7L5_9PEZI</name>
<evidence type="ECO:0000313" key="3">
    <source>
        <dbReference type="Proteomes" id="UP001390339"/>
    </source>
</evidence>
<proteinExistence type="predicted"/>
<keyword evidence="3" id="KW-1185">Reference proteome</keyword>
<dbReference type="SUPFAM" id="SSF52540">
    <property type="entry name" value="P-loop containing nucleoside triphosphate hydrolases"/>
    <property type="match status" value="1"/>
</dbReference>
<dbReference type="InterPro" id="IPR002182">
    <property type="entry name" value="NB-ARC"/>
</dbReference>
<feature type="domain" description="NB-ARC" evidence="1">
    <location>
        <begin position="44"/>
        <end position="103"/>
    </location>
</feature>
<sequence>MDATRPPDDGYIKVEVLRYPPNPHFTGRRWELMFLEMWLSTSGGRYCAVGGMPGVGKTQLINEYVHRFSDRYDCIIWLPSGDMSSIMAAVRHFCQKLGIAAEAEDPETYTEVFKNWLANIA</sequence>
<evidence type="ECO:0000313" key="2">
    <source>
        <dbReference type="EMBL" id="KAK8873551.1"/>
    </source>
</evidence>
<dbReference type="Pfam" id="PF00931">
    <property type="entry name" value="NB-ARC"/>
    <property type="match status" value="1"/>
</dbReference>
<dbReference type="InterPro" id="IPR027417">
    <property type="entry name" value="P-loop_NTPase"/>
</dbReference>
<organism evidence="2 3">
    <name type="scientific">Apiospora arundinis</name>
    <dbReference type="NCBI Taxonomy" id="335852"/>
    <lineage>
        <taxon>Eukaryota</taxon>
        <taxon>Fungi</taxon>
        <taxon>Dikarya</taxon>
        <taxon>Ascomycota</taxon>
        <taxon>Pezizomycotina</taxon>
        <taxon>Sordariomycetes</taxon>
        <taxon>Xylariomycetidae</taxon>
        <taxon>Amphisphaeriales</taxon>
        <taxon>Apiosporaceae</taxon>
        <taxon>Apiospora</taxon>
    </lineage>
</organism>
<reference evidence="2 3" key="1">
    <citation type="journal article" date="2024" name="IMA Fungus">
        <title>Apiospora arundinis, a panoply of carbohydrate-active enzymes and secondary metabolites.</title>
        <authorList>
            <person name="Sorensen T."/>
            <person name="Petersen C."/>
            <person name="Muurmann A.T."/>
            <person name="Christiansen J.V."/>
            <person name="Brundto M.L."/>
            <person name="Overgaard C.K."/>
            <person name="Boysen A.T."/>
            <person name="Wollenberg R.D."/>
            <person name="Larsen T.O."/>
            <person name="Sorensen J.L."/>
            <person name="Nielsen K.L."/>
            <person name="Sondergaard T.E."/>
        </authorList>
    </citation>
    <scope>NUCLEOTIDE SEQUENCE [LARGE SCALE GENOMIC DNA]</scope>
    <source>
        <strain evidence="2 3">AAU 773</strain>
    </source>
</reference>
<dbReference type="Gene3D" id="3.40.50.300">
    <property type="entry name" value="P-loop containing nucleotide triphosphate hydrolases"/>
    <property type="match status" value="1"/>
</dbReference>
<protein>
    <submittedName>
        <fullName evidence="2">FxSxx-COOH system tetratricopeptide repeat protein</fullName>
    </submittedName>
</protein>
<comment type="caution">
    <text evidence="2">The sequence shown here is derived from an EMBL/GenBank/DDBJ whole genome shotgun (WGS) entry which is preliminary data.</text>
</comment>
<dbReference type="EMBL" id="JAPCWZ010000003">
    <property type="protein sequence ID" value="KAK8873551.1"/>
    <property type="molecule type" value="Genomic_DNA"/>
</dbReference>
<gene>
    <name evidence="2" type="ORF">PGQ11_004065</name>
</gene>